<evidence type="ECO:0000313" key="1">
    <source>
        <dbReference type="EMBL" id="EFE94264.1"/>
    </source>
</evidence>
<name>D4E859_SEROD</name>
<comment type="caution">
    <text evidence="1">The sequence shown here is derived from an EMBL/GenBank/DDBJ whole genome shotgun (WGS) entry which is preliminary data.</text>
</comment>
<dbReference type="HOGENOM" id="CLU_3103740_0_0_6"/>
<dbReference type="AlphaFoldDB" id="D4E859"/>
<reference evidence="1 2" key="1">
    <citation type="submission" date="2010-01" db="EMBL/GenBank/DDBJ databases">
        <authorList>
            <person name="Muzny D."/>
            <person name="Qin X."/>
            <person name="Deng J."/>
            <person name="Jiang H."/>
            <person name="Liu Y."/>
            <person name="Qu J."/>
            <person name="Song X.-Z."/>
            <person name="Zhang L."/>
            <person name="Thornton R."/>
            <person name="Coyle M."/>
            <person name="Francisco L."/>
            <person name="Jackson L."/>
            <person name="Javaid M."/>
            <person name="Korchina V."/>
            <person name="Kovar C."/>
            <person name="Mata R."/>
            <person name="Mathew T."/>
            <person name="Ngo R."/>
            <person name="Nguyen L."/>
            <person name="Nguyen N."/>
            <person name="Okwuonu G."/>
            <person name="Ongeri F."/>
            <person name="Pham C."/>
            <person name="Simmons D."/>
            <person name="Wilczek-Boney K."/>
            <person name="Hale W."/>
            <person name="Jakkamsetti A."/>
            <person name="Pham P."/>
            <person name="Ruth R."/>
            <person name="San Lucas F."/>
            <person name="Warren J."/>
            <person name="Zhang J."/>
            <person name="Zhao Z."/>
            <person name="Zhou C."/>
            <person name="Zhu D."/>
            <person name="Lee S."/>
            <person name="Bess C."/>
            <person name="Blankenburg K."/>
            <person name="Forbes L."/>
            <person name="Fu Q."/>
            <person name="Gubbala S."/>
            <person name="Hirani K."/>
            <person name="Jayaseelan J.C."/>
            <person name="Lara F."/>
            <person name="Munidasa M."/>
            <person name="Palculict T."/>
            <person name="Patil S."/>
            <person name="Pu L.-L."/>
            <person name="Saada N."/>
            <person name="Tang L."/>
            <person name="Weissenberger G."/>
            <person name="Zhu Y."/>
            <person name="Hemphill L."/>
            <person name="Shang Y."/>
            <person name="Youmans B."/>
            <person name="Ayvaz T."/>
            <person name="Ross M."/>
            <person name="Santibanez J."/>
            <person name="Aqrawi P."/>
            <person name="Gross S."/>
            <person name="Joshi V."/>
            <person name="Fowler G."/>
            <person name="Nazareth L."/>
            <person name="Reid J."/>
            <person name="Worley K."/>
            <person name="Petrosino J."/>
            <person name="Highlander S."/>
            <person name="Gibbs R."/>
        </authorList>
    </citation>
    <scope>NUCLEOTIDE SEQUENCE [LARGE SCALE GENOMIC DNA]</scope>
    <source>
        <strain evidence="1 2">DSM 4582</strain>
    </source>
</reference>
<dbReference type="EMBL" id="ADBY01000056">
    <property type="protein sequence ID" value="EFE94264.1"/>
    <property type="molecule type" value="Genomic_DNA"/>
</dbReference>
<accession>D4E859</accession>
<dbReference type="Proteomes" id="UP000005723">
    <property type="component" value="Unassembled WGS sequence"/>
</dbReference>
<proteinExistence type="predicted"/>
<organism evidence="1 2">
    <name type="scientific">Serratia odorifera DSM 4582</name>
    <dbReference type="NCBI Taxonomy" id="667129"/>
    <lineage>
        <taxon>Bacteria</taxon>
        <taxon>Pseudomonadati</taxon>
        <taxon>Pseudomonadota</taxon>
        <taxon>Gammaproteobacteria</taxon>
        <taxon>Enterobacterales</taxon>
        <taxon>Yersiniaceae</taxon>
        <taxon>Serratia</taxon>
    </lineage>
</organism>
<dbReference type="STRING" id="667129.HMPREF0758_4359"/>
<sequence>MASSSIAIASGRILKGTARAVTRVNATIAALLYIERKRLRHDGYIQIWTRA</sequence>
<protein>
    <submittedName>
        <fullName evidence="1">Uncharacterized protein</fullName>
    </submittedName>
</protein>
<evidence type="ECO:0000313" key="2">
    <source>
        <dbReference type="Proteomes" id="UP000005723"/>
    </source>
</evidence>
<keyword evidence="2" id="KW-1185">Reference proteome</keyword>
<gene>
    <name evidence="1" type="ORF">HMPREF0758_4359</name>
</gene>